<evidence type="ECO:0000313" key="2">
    <source>
        <dbReference type="EMBL" id="CAG5097830.1"/>
    </source>
</evidence>
<evidence type="ECO:0000313" key="3">
    <source>
        <dbReference type="Proteomes" id="UP001158576"/>
    </source>
</evidence>
<evidence type="ECO:0000256" key="1">
    <source>
        <dbReference type="SAM" id="MobiDB-lite"/>
    </source>
</evidence>
<organism evidence="2 3">
    <name type="scientific">Oikopleura dioica</name>
    <name type="common">Tunicate</name>
    <dbReference type="NCBI Taxonomy" id="34765"/>
    <lineage>
        <taxon>Eukaryota</taxon>
        <taxon>Metazoa</taxon>
        <taxon>Chordata</taxon>
        <taxon>Tunicata</taxon>
        <taxon>Appendicularia</taxon>
        <taxon>Copelata</taxon>
        <taxon>Oikopleuridae</taxon>
        <taxon>Oikopleura</taxon>
    </lineage>
</organism>
<feature type="compositionally biased region" description="Basic residues" evidence="1">
    <location>
        <begin position="53"/>
        <end position="74"/>
    </location>
</feature>
<keyword evidence="3" id="KW-1185">Reference proteome</keyword>
<name>A0ABN7SLD0_OIKDI</name>
<feature type="compositionally biased region" description="Basic and acidic residues" evidence="1">
    <location>
        <begin position="1"/>
        <end position="30"/>
    </location>
</feature>
<feature type="region of interest" description="Disordered" evidence="1">
    <location>
        <begin position="1"/>
        <end position="103"/>
    </location>
</feature>
<protein>
    <submittedName>
        <fullName evidence="2">Oidioi.mRNA.OKI2018_I69.XSR.g15250.t2.cds</fullName>
    </submittedName>
</protein>
<accession>A0ABN7SLD0</accession>
<dbReference type="EMBL" id="OU015569">
    <property type="protein sequence ID" value="CAG5097830.1"/>
    <property type="molecule type" value="Genomic_DNA"/>
</dbReference>
<proteinExistence type="predicted"/>
<sequence>MGKDRQTSARREWMRQKARERENQDGEGRNEQSSLVSGDKSINFCTKHDAPKSKKTAKKKRNTSKYVNKNKKSFKSFGNGPDTRNSHLLQESSNSERNESTFVPETSVWSDNYNRSFGNSHSNDTDCTFVPQTLDTTWASVYSQQSENTFVPQTLDDTWKTNNESVAYVPQLINENHNT</sequence>
<feature type="compositionally biased region" description="Polar residues" evidence="1">
    <location>
        <begin position="82"/>
        <end position="93"/>
    </location>
</feature>
<reference evidence="2 3" key="1">
    <citation type="submission" date="2021-04" db="EMBL/GenBank/DDBJ databases">
        <authorList>
            <person name="Bliznina A."/>
        </authorList>
    </citation>
    <scope>NUCLEOTIDE SEQUENCE [LARGE SCALE GENOMIC DNA]</scope>
</reference>
<gene>
    <name evidence="2" type="ORF">OKIOD_LOCUS6808</name>
</gene>
<dbReference type="Proteomes" id="UP001158576">
    <property type="component" value="Chromosome XSR"/>
</dbReference>